<comment type="caution">
    <text evidence="7">The sequence shown here is derived from an EMBL/GenBank/DDBJ whole genome shotgun (WGS) entry which is preliminary data.</text>
</comment>
<dbReference type="InterPro" id="IPR034138">
    <property type="entry name" value="NOP8_RRM"/>
</dbReference>
<evidence type="ECO:0000259" key="6">
    <source>
        <dbReference type="PROSITE" id="PS50102"/>
    </source>
</evidence>
<feature type="domain" description="RRM" evidence="6">
    <location>
        <begin position="6"/>
        <end position="82"/>
    </location>
</feature>
<dbReference type="EMBL" id="NEVH01020333">
    <property type="protein sequence ID" value="PNF21774.1"/>
    <property type="molecule type" value="Genomic_DNA"/>
</dbReference>
<keyword evidence="2 4" id="KW-0694">RNA-binding</keyword>
<gene>
    <name evidence="7" type="ORF">B7P43_G08445</name>
</gene>
<feature type="region of interest" description="Disordered" evidence="5">
    <location>
        <begin position="624"/>
        <end position="652"/>
    </location>
</feature>
<dbReference type="EMBL" id="NEVH01020333">
    <property type="protein sequence ID" value="PNF21777.1"/>
    <property type="molecule type" value="Genomic_DNA"/>
</dbReference>
<evidence type="ECO:0000313" key="7">
    <source>
        <dbReference type="EMBL" id="PNF21777.1"/>
    </source>
</evidence>
<dbReference type="OrthoDB" id="21643at2759"/>
<sequence length="652" mass="74663">MHAETKRVFVGNLPPDITQTDIRKRFSKFGNVLSVEIKHRPDSSSFAFLDFKTDEDKLNSCFETLSIEKWNGNRIKLELAKESFLSRLEKERQENNKSKPQCGSDDPYMIGTNIKSKKRSIENLEFAKKKQKTEENLSEVNDCSMDEESLRLSDNSSDCETLYNGKLKMFGGTVTAICDSNSDRSLSQSGPDSKISQSANAATDLLQRLELFSDVWKDPSMNCDPTKHDKVITGNDYFTKESLSDEAKRLLAEEKRKKSIDEKRKSYQKQKETIKLALSSIDSGHTNSKIIFDSEDYENNAEDAVKHSVSHNISSVSSDVELLGGSNRKTVLFEDSSDGEEEGNFKIKTQFEGSKGQKLLKLQSRFASDKRFVMDERFYESDEEVPAETSVIAETSGVEDERKIQFEILQDVLGHQIPIKDNKKEKSKRISMLRYDPSKPDHAKFEKKTEPKIQKEVFDVSPGKIPKVGYGKREEKVENVIVSKEKFYKVAESLKKTLQKRDERNEFSLRKMFGTSDGGSVDEDGETLCATALNKHKHKEWTKNPFKYDSSGSEEENETLSHNKTDNRQQNVKENVINSGESLFFKHNDPRLQEGLEFFSTGQIKDESYDFAKHRRELKQIVRSKVKNNLRNHLPQKNKLGGQKVKKFKKTQ</sequence>
<protein>
    <recommendedName>
        <fullName evidence="6">RRM domain-containing protein</fullName>
    </recommendedName>
</protein>
<keyword evidence="3" id="KW-0539">Nucleus</keyword>
<dbReference type="STRING" id="105785.A0A2J7PZL5"/>
<evidence type="ECO:0000256" key="4">
    <source>
        <dbReference type="PROSITE-ProRule" id="PRU00176"/>
    </source>
</evidence>
<dbReference type="PROSITE" id="PS50102">
    <property type="entry name" value="RRM"/>
    <property type="match status" value="1"/>
</dbReference>
<feature type="compositionally biased region" description="Basic residues" evidence="5">
    <location>
        <begin position="624"/>
        <end position="636"/>
    </location>
</feature>
<organism evidence="7 8">
    <name type="scientific">Cryptotermes secundus</name>
    <dbReference type="NCBI Taxonomy" id="105785"/>
    <lineage>
        <taxon>Eukaryota</taxon>
        <taxon>Metazoa</taxon>
        <taxon>Ecdysozoa</taxon>
        <taxon>Arthropoda</taxon>
        <taxon>Hexapoda</taxon>
        <taxon>Insecta</taxon>
        <taxon>Pterygota</taxon>
        <taxon>Neoptera</taxon>
        <taxon>Polyneoptera</taxon>
        <taxon>Dictyoptera</taxon>
        <taxon>Blattodea</taxon>
        <taxon>Blattoidea</taxon>
        <taxon>Termitoidae</taxon>
        <taxon>Kalotermitidae</taxon>
        <taxon>Cryptotermitinae</taxon>
        <taxon>Cryptotermes</taxon>
    </lineage>
</organism>
<proteinExistence type="predicted"/>
<evidence type="ECO:0000256" key="5">
    <source>
        <dbReference type="SAM" id="MobiDB-lite"/>
    </source>
</evidence>
<accession>A0A2J7PZL5</accession>
<dbReference type="GO" id="GO:0003723">
    <property type="term" value="F:RNA binding"/>
    <property type="evidence" value="ECO:0007669"/>
    <property type="project" value="UniProtKB-UniRule"/>
</dbReference>
<keyword evidence="8" id="KW-1185">Reference proteome</keyword>
<dbReference type="AlphaFoldDB" id="A0A2J7PZL5"/>
<reference evidence="7 8" key="1">
    <citation type="submission" date="2017-12" db="EMBL/GenBank/DDBJ databases">
        <title>Hemimetabolous genomes reveal molecular basis of termite eusociality.</title>
        <authorList>
            <person name="Harrison M.C."/>
            <person name="Jongepier E."/>
            <person name="Robertson H.M."/>
            <person name="Arning N."/>
            <person name="Bitard-Feildel T."/>
            <person name="Chao H."/>
            <person name="Childers C.P."/>
            <person name="Dinh H."/>
            <person name="Doddapaneni H."/>
            <person name="Dugan S."/>
            <person name="Gowin J."/>
            <person name="Greiner C."/>
            <person name="Han Y."/>
            <person name="Hu H."/>
            <person name="Hughes D.S.T."/>
            <person name="Huylmans A.-K."/>
            <person name="Kemena C."/>
            <person name="Kremer L.P.M."/>
            <person name="Lee S.L."/>
            <person name="Lopez-Ezquerra A."/>
            <person name="Mallet L."/>
            <person name="Monroy-Kuhn J.M."/>
            <person name="Moser A."/>
            <person name="Murali S.C."/>
            <person name="Muzny D.M."/>
            <person name="Otani S."/>
            <person name="Piulachs M.-D."/>
            <person name="Poelchau M."/>
            <person name="Qu J."/>
            <person name="Schaub F."/>
            <person name="Wada-Katsumata A."/>
            <person name="Worley K.C."/>
            <person name="Xie Q."/>
            <person name="Ylla G."/>
            <person name="Poulsen M."/>
            <person name="Gibbs R.A."/>
            <person name="Schal C."/>
            <person name="Richards S."/>
            <person name="Belles X."/>
            <person name="Korb J."/>
            <person name="Bornberg-Bauer E."/>
        </authorList>
    </citation>
    <scope>NUCLEOTIDE SEQUENCE [LARGE SCALE GENOMIC DNA]</scope>
    <source>
        <tissue evidence="7">Whole body</tissue>
    </source>
</reference>
<dbReference type="InterPro" id="IPR012677">
    <property type="entry name" value="Nucleotide-bd_a/b_plait_sf"/>
</dbReference>
<dbReference type="InterPro" id="IPR035979">
    <property type="entry name" value="RBD_domain_sf"/>
</dbReference>
<dbReference type="Proteomes" id="UP000235965">
    <property type="component" value="Unassembled WGS sequence"/>
</dbReference>
<evidence type="ECO:0000256" key="2">
    <source>
        <dbReference type="ARBA" id="ARBA00022884"/>
    </source>
</evidence>
<dbReference type="PANTHER" id="PTHR48029:SF1">
    <property type="entry name" value="NUCLEOLAR PROTEIN 8"/>
    <property type="match status" value="1"/>
</dbReference>
<evidence type="ECO:0000313" key="8">
    <source>
        <dbReference type="Proteomes" id="UP000235965"/>
    </source>
</evidence>
<dbReference type="PANTHER" id="PTHR48029">
    <property type="entry name" value="NUCLEOLAR PROTEIN 8"/>
    <property type="match status" value="1"/>
</dbReference>
<dbReference type="Gene3D" id="3.30.70.330">
    <property type="match status" value="1"/>
</dbReference>
<evidence type="ECO:0000256" key="3">
    <source>
        <dbReference type="ARBA" id="ARBA00023242"/>
    </source>
</evidence>
<name>A0A2J7PZL5_9NEOP</name>
<dbReference type="InterPro" id="IPR000504">
    <property type="entry name" value="RRM_dom"/>
</dbReference>
<dbReference type="InParanoid" id="A0A2J7PZL5"/>
<dbReference type="GO" id="GO:0005730">
    <property type="term" value="C:nucleolus"/>
    <property type="evidence" value="ECO:0007669"/>
    <property type="project" value="UniProtKB-SubCell"/>
</dbReference>
<feature type="region of interest" description="Disordered" evidence="5">
    <location>
        <begin position="544"/>
        <end position="570"/>
    </location>
</feature>
<dbReference type="CDD" id="cd12226">
    <property type="entry name" value="RRM_NOL8"/>
    <property type="match status" value="1"/>
</dbReference>
<dbReference type="SUPFAM" id="SSF54928">
    <property type="entry name" value="RNA-binding domain, RBD"/>
    <property type="match status" value="1"/>
</dbReference>
<dbReference type="SMART" id="SM00360">
    <property type="entry name" value="RRM"/>
    <property type="match status" value="1"/>
</dbReference>
<comment type="subcellular location">
    <subcellularLocation>
        <location evidence="1">Nucleus</location>
        <location evidence="1">Nucleolus</location>
    </subcellularLocation>
</comment>
<dbReference type="Pfam" id="PF00076">
    <property type="entry name" value="RRM_1"/>
    <property type="match status" value="1"/>
</dbReference>
<dbReference type="FunCoup" id="A0A2J7PZL5">
    <property type="interactions" value="1214"/>
</dbReference>
<evidence type="ECO:0000256" key="1">
    <source>
        <dbReference type="ARBA" id="ARBA00004604"/>
    </source>
</evidence>